<protein>
    <submittedName>
        <fullName evidence="2">Uncharacterized protein</fullName>
    </submittedName>
</protein>
<keyword evidence="3" id="KW-1185">Reference proteome</keyword>
<accession>A0ABN2SKZ7</accession>
<evidence type="ECO:0000313" key="3">
    <source>
        <dbReference type="Proteomes" id="UP001501585"/>
    </source>
</evidence>
<dbReference type="Proteomes" id="UP001501585">
    <property type="component" value="Unassembled WGS sequence"/>
</dbReference>
<keyword evidence="1" id="KW-0732">Signal</keyword>
<name>A0ABN2SKZ7_9ACTN</name>
<dbReference type="RefSeq" id="WP_344099902.1">
    <property type="nucleotide sequence ID" value="NZ_BAAAPC010000004.1"/>
</dbReference>
<dbReference type="EMBL" id="BAAAPC010000004">
    <property type="protein sequence ID" value="GAA1987875.1"/>
    <property type="molecule type" value="Genomic_DNA"/>
</dbReference>
<evidence type="ECO:0000256" key="1">
    <source>
        <dbReference type="SAM" id="SignalP"/>
    </source>
</evidence>
<proteinExistence type="predicted"/>
<feature type="chain" id="PRO_5046066272" evidence="1">
    <location>
        <begin position="21"/>
        <end position="232"/>
    </location>
</feature>
<reference evidence="2 3" key="1">
    <citation type="journal article" date="2019" name="Int. J. Syst. Evol. Microbiol.">
        <title>The Global Catalogue of Microorganisms (GCM) 10K type strain sequencing project: providing services to taxonomists for standard genome sequencing and annotation.</title>
        <authorList>
            <consortium name="The Broad Institute Genomics Platform"/>
            <consortium name="The Broad Institute Genome Sequencing Center for Infectious Disease"/>
            <person name="Wu L."/>
            <person name="Ma J."/>
        </authorList>
    </citation>
    <scope>NUCLEOTIDE SEQUENCE [LARGE SCALE GENOMIC DNA]</scope>
    <source>
        <strain evidence="2 3">JCM 15313</strain>
    </source>
</reference>
<gene>
    <name evidence="2" type="ORF">GCM10009799_11880</name>
</gene>
<organism evidence="2 3">
    <name type="scientific">Nocardiopsis rhodophaea</name>
    <dbReference type="NCBI Taxonomy" id="280238"/>
    <lineage>
        <taxon>Bacteria</taxon>
        <taxon>Bacillati</taxon>
        <taxon>Actinomycetota</taxon>
        <taxon>Actinomycetes</taxon>
        <taxon>Streptosporangiales</taxon>
        <taxon>Nocardiopsidaceae</taxon>
        <taxon>Nocardiopsis</taxon>
    </lineage>
</organism>
<comment type="caution">
    <text evidence="2">The sequence shown here is derived from an EMBL/GenBank/DDBJ whole genome shotgun (WGS) entry which is preliminary data.</text>
</comment>
<evidence type="ECO:0000313" key="2">
    <source>
        <dbReference type="EMBL" id="GAA1987875.1"/>
    </source>
</evidence>
<feature type="signal peptide" evidence="1">
    <location>
        <begin position="1"/>
        <end position="20"/>
    </location>
</feature>
<sequence length="232" mass="23770">MRSKAFTALTVFLVSMTALVYNTLPASALTTAGAMSMAAPSQTATADLAKALEQRAEAQLVKGEKADSYIAQARDAVSTTGTHLKEGESSKFSQGEVSRLADGTTLVVFPLTGGDLTSSALTVSFAPNGTTGSVYEMLLREISATSGSVEFWVDGLKQVDHIVKESQASTQGWSEFVDCLNNSGVAAWIVTAITIACSAICVGSAGTACIACIAAAAGTTGGTIGYCISEGW</sequence>